<evidence type="ECO:0000256" key="1">
    <source>
        <dbReference type="ARBA" id="ARBA00004167"/>
    </source>
</evidence>
<keyword evidence="10" id="KW-1185">Reference proteome</keyword>
<reference evidence="9 10" key="1">
    <citation type="journal article" date="2024" name="BMC Genomics">
        <title>De novo assembly and annotation of Popillia japonica's genome with initial clues to its potential as an invasive pest.</title>
        <authorList>
            <person name="Cucini C."/>
            <person name="Boschi S."/>
            <person name="Funari R."/>
            <person name="Cardaioli E."/>
            <person name="Iannotti N."/>
            <person name="Marturano G."/>
            <person name="Paoli F."/>
            <person name="Bruttini M."/>
            <person name="Carapelli A."/>
            <person name="Frati F."/>
            <person name="Nardi F."/>
        </authorList>
    </citation>
    <scope>NUCLEOTIDE SEQUENCE [LARGE SCALE GENOMIC DNA]</scope>
    <source>
        <strain evidence="9">DMR45628</strain>
    </source>
</reference>
<sequence length="266" mass="31262">MGSIILRRLYSRGSRNIRFYYNLSYISSQSPPRVLFSNRQCFVNGLPYNKNQIYPSAHVFCQHYSDEKKIRKKDVVQKQTLFQKFKSMYRDYWYVLVPVHVVTSVGWFGGFYYLAKSGVDIVALMESWHVSNVIVDPLRDSSMGYLAVAYALYKIFTPLRYMVTLGGTTISINYLKNWGYIKPVPSAKELKDMYTERRDNILESVRGRADDLKFRTGQLKEKKDEIMEDIEKEIKLKIEDAKEQIKEKKNDLLDDLRKPLKIKSKD</sequence>
<dbReference type="InterPro" id="IPR045866">
    <property type="entry name" value="FAM210A/B-like"/>
</dbReference>
<evidence type="ECO:0000313" key="10">
    <source>
        <dbReference type="Proteomes" id="UP001458880"/>
    </source>
</evidence>
<evidence type="ECO:0000256" key="3">
    <source>
        <dbReference type="ARBA" id="ARBA00022989"/>
    </source>
</evidence>
<evidence type="ECO:0000259" key="8">
    <source>
        <dbReference type="Pfam" id="PF06916"/>
    </source>
</evidence>
<dbReference type="GO" id="GO:0016020">
    <property type="term" value="C:membrane"/>
    <property type="evidence" value="ECO:0007669"/>
    <property type="project" value="UniProtKB-SubCell"/>
</dbReference>
<evidence type="ECO:0000256" key="5">
    <source>
        <dbReference type="ARBA" id="ARBA00023136"/>
    </source>
</evidence>
<comment type="subcellular location">
    <subcellularLocation>
        <location evidence="1">Membrane</location>
        <topology evidence="1">Single-pass membrane protein</topology>
    </subcellularLocation>
</comment>
<feature type="coiled-coil region" evidence="6">
    <location>
        <begin position="227"/>
        <end position="258"/>
    </location>
</feature>
<dbReference type="Proteomes" id="UP001458880">
    <property type="component" value="Unassembled WGS sequence"/>
</dbReference>
<dbReference type="PANTHER" id="PTHR21377">
    <property type="entry name" value="PROTEIN FAM210B, MITOCHONDRIAL"/>
    <property type="match status" value="1"/>
</dbReference>
<evidence type="ECO:0000256" key="6">
    <source>
        <dbReference type="SAM" id="Coils"/>
    </source>
</evidence>
<accession>A0AAW1LFP0</accession>
<dbReference type="PANTHER" id="PTHR21377:SF1">
    <property type="entry name" value="PROTEIN FAM210A"/>
    <property type="match status" value="1"/>
</dbReference>
<dbReference type="AlphaFoldDB" id="A0AAW1LFP0"/>
<organism evidence="9 10">
    <name type="scientific">Popillia japonica</name>
    <name type="common">Japanese beetle</name>
    <dbReference type="NCBI Taxonomy" id="7064"/>
    <lineage>
        <taxon>Eukaryota</taxon>
        <taxon>Metazoa</taxon>
        <taxon>Ecdysozoa</taxon>
        <taxon>Arthropoda</taxon>
        <taxon>Hexapoda</taxon>
        <taxon>Insecta</taxon>
        <taxon>Pterygota</taxon>
        <taxon>Neoptera</taxon>
        <taxon>Endopterygota</taxon>
        <taxon>Coleoptera</taxon>
        <taxon>Polyphaga</taxon>
        <taxon>Scarabaeiformia</taxon>
        <taxon>Scarabaeidae</taxon>
        <taxon>Rutelinae</taxon>
        <taxon>Popillia</taxon>
    </lineage>
</organism>
<evidence type="ECO:0000256" key="7">
    <source>
        <dbReference type="SAM" id="Phobius"/>
    </source>
</evidence>
<proteinExistence type="predicted"/>
<name>A0AAW1LFP0_POPJA</name>
<comment type="caution">
    <text evidence="9">The sequence shown here is derived from an EMBL/GenBank/DDBJ whole genome shotgun (WGS) entry which is preliminary data.</text>
</comment>
<evidence type="ECO:0000256" key="4">
    <source>
        <dbReference type="ARBA" id="ARBA00023054"/>
    </source>
</evidence>
<feature type="domain" description="DUF1279" evidence="8">
    <location>
        <begin position="83"/>
        <end position="169"/>
    </location>
</feature>
<keyword evidence="3 7" id="KW-1133">Transmembrane helix</keyword>
<keyword evidence="4 6" id="KW-0175">Coiled coil</keyword>
<protein>
    <recommendedName>
        <fullName evidence="8">DUF1279 domain-containing protein</fullName>
    </recommendedName>
</protein>
<evidence type="ECO:0000313" key="9">
    <source>
        <dbReference type="EMBL" id="KAK9732149.1"/>
    </source>
</evidence>
<dbReference type="GO" id="GO:0005739">
    <property type="term" value="C:mitochondrion"/>
    <property type="evidence" value="ECO:0007669"/>
    <property type="project" value="TreeGrafter"/>
</dbReference>
<keyword evidence="5 7" id="KW-0472">Membrane</keyword>
<dbReference type="EMBL" id="JASPKY010000121">
    <property type="protein sequence ID" value="KAK9732149.1"/>
    <property type="molecule type" value="Genomic_DNA"/>
</dbReference>
<keyword evidence="2 7" id="KW-0812">Transmembrane</keyword>
<gene>
    <name evidence="9" type="ORF">QE152_g13006</name>
</gene>
<evidence type="ECO:0000256" key="2">
    <source>
        <dbReference type="ARBA" id="ARBA00022692"/>
    </source>
</evidence>
<dbReference type="Pfam" id="PF06916">
    <property type="entry name" value="FAM210A-B_dom"/>
    <property type="match status" value="1"/>
</dbReference>
<dbReference type="InterPro" id="IPR009688">
    <property type="entry name" value="FAM210A/B-like_dom"/>
</dbReference>
<feature type="transmembrane region" description="Helical" evidence="7">
    <location>
        <begin position="92"/>
        <end position="115"/>
    </location>
</feature>